<proteinExistence type="predicted"/>
<gene>
    <name evidence="1" type="ORF">SDC9_123605</name>
</gene>
<evidence type="ECO:0000313" key="1">
    <source>
        <dbReference type="EMBL" id="MPM76606.1"/>
    </source>
</evidence>
<accession>A0A645CI29</accession>
<protein>
    <submittedName>
        <fullName evidence="1">Uncharacterized protein</fullName>
    </submittedName>
</protein>
<comment type="caution">
    <text evidence="1">The sequence shown here is derived from an EMBL/GenBank/DDBJ whole genome shotgun (WGS) entry which is preliminary data.</text>
</comment>
<dbReference type="EMBL" id="VSSQ01027384">
    <property type="protein sequence ID" value="MPM76606.1"/>
    <property type="molecule type" value="Genomic_DNA"/>
</dbReference>
<reference evidence="1" key="1">
    <citation type="submission" date="2019-08" db="EMBL/GenBank/DDBJ databases">
        <authorList>
            <person name="Kucharzyk K."/>
            <person name="Murdoch R.W."/>
            <person name="Higgins S."/>
            <person name="Loffler F."/>
        </authorList>
    </citation>
    <scope>NUCLEOTIDE SEQUENCE</scope>
</reference>
<dbReference type="AlphaFoldDB" id="A0A645CI29"/>
<organism evidence="1">
    <name type="scientific">bioreactor metagenome</name>
    <dbReference type="NCBI Taxonomy" id="1076179"/>
    <lineage>
        <taxon>unclassified sequences</taxon>
        <taxon>metagenomes</taxon>
        <taxon>ecological metagenomes</taxon>
    </lineage>
</organism>
<name>A0A645CI29_9ZZZZ</name>
<sequence>MEVGDVGLVLAADGSGEVALVCIVPAEGVAAACTVLAQRDSPRGHGHAVEHTRPGKDGERIRGRIVLLEHLEHLIEVIKGLRCPEVVLLQQVLAQDQAAIIEGNIKESGQIVAFAILQLERIHIVLKAELLDPGVEIGCPFAVVADRDNRTVECKGCILALGRLVENDIRGIGAGIQRQGNLGLVVSNRDDLEVNLCVHPFLDLGDRQPILLERQGCIV</sequence>